<accession>A0ACA9QHK7</accession>
<comment type="caution">
    <text evidence="1">The sequence shown here is derived from an EMBL/GenBank/DDBJ whole genome shotgun (WGS) entry which is preliminary data.</text>
</comment>
<organism evidence="1 2">
    <name type="scientific">Dentiscutata heterogama</name>
    <dbReference type="NCBI Taxonomy" id="1316150"/>
    <lineage>
        <taxon>Eukaryota</taxon>
        <taxon>Fungi</taxon>
        <taxon>Fungi incertae sedis</taxon>
        <taxon>Mucoromycota</taxon>
        <taxon>Glomeromycotina</taxon>
        <taxon>Glomeromycetes</taxon>
        <taxon>Diversisporales</taxon>
        <taxon>Gigasporaceae</taxon>
        <taxon>Dentiscutata</taxon>
    </lineage>
</organism>
<dbReference type="EMBL" id="CAJVPU010046465">
    <property type="protein sequence ID" value="CAG8751665.1"/>
    <property type="molecule type" value="Genomic_DNA"/>
</dbReference>
<protein>
    <submittedName>
        <fullName evidence="1">3995_t:CDS:1</fullName>
    </submittedName>
</protein>
<gene>
    <name evidence="1" type="ORF">DHETER_LOCUS14677</name>
</gene>
<evidence type="ECO:0000313" key="1">
    <source>
        <dbReference type="EMBL" id="CAG8751665.1"/>
    </source>
</evidence>
<sequence length="78" mass="8681">KFAGYVRARSLPNIGVWNNFQPAQIDPFCKRPSPTFSESSTPKAVWTVPTPKLLTSKKTNKELLSVNDELAEMSNTAK</sequence>
<proteinExistence type="predicted"/>
<reference evidence="1" key="1">
    <citation type="submission" date="2021-06" db="EMBL/GenBank/DDBJ databases">
        <authorList>
            <person name="Kallberg Y."/>
            <person name="Tangrot J."/>
            <person name="Rosling A."/>
        </authorList>
    </citation>
    <scope>NUCLEOTIDE SEQUENCE</scope>
    <source>
        <strain evidence="1">IL203A</strain>
    </source>
</reference>
<feature type="non-terminal residue" evidence="1">
    <location>
        <position position="78"/>
    </location>
</feature>
<evidence type="ECO:0000313" key="2">
    <source>
        <dbReference type="Proteomes" id="UP000789702"/>
    </source>
</evidence>
<feature type="non-terminal residue" evidence="1">
    <location>
        <position position="1"/>
    </location>
</feature>
<name>A0ACA9QHK7_9GLOM</name>
<keyword evidence="2" id="KW-1185">Reference proteome</keyword>
<dbReference type="Proteomes" id="UP000789702">
    <property type="component" value="Unassembled WGS sequence"/>
</dbReference>